<dbReference type="EMBL" id="JAGGLB010000010">
    <property type="protein sequence ID" value="MBP1991768.1"/>
    <property type="molecule type" value="Genomic_DNA"/>
</dbReference>
<feature type="transmembrane region" description="Helical" evidence="7">
    <location>
        <begin position="107"/>
        <end position="125"/>
    </location>
</feature>
<evidence type="ECO:0000256" key="6">
    <source>
        <dbReference type="ARBA" id="ARBA00023136"/>
    </source>
</evidence>
<feature type="transmembrane region" description="Helical" evidence="7">
    <location>
        <begin position="78"/>
        <end position="100"/>
    </location>
</feature>
<evidence type="ECO:0000256" key="7">
    <source>
        <dbReference type="SAM" id="Phobius"/>
    </source>
</evidence>
<keyword evidence="5 7" id="KW-1133">Transmembrane helix</keyword>
<evidence type="ECO:0000313" key="8">
    <source>
        <dbReference type="EMBL" id="MBP1991768.1"/>
    </source>
</evidence>
<gene>
    <name evidence="8" type="ORF">J2Z66_003375</name>
</gene>
<feature type="transmembrane region" description="Helical" evidence="7">
    <location>
        <begin position="161"/>
        <end position="177"/>
    </location>
</feature>
<evidence type="ECO:0000256" key="3">
    <source>
        <dbReference type="ARBA" id="ARBA00022475"/>
    </source>
</evidence>
<dbReference type="PANTHER" id="PTHR43663">
    <property type="entry name" value="CHROMATE TRANSPORT PROTEIN-RELATED"/>
    <property type="match status" value="1"/>
</dbReference>
<keyword evidence="6 7" id="KW-0472">Membrane</keyword>
<keyword evidence="4 7" id="KW-0812">Transmembrane</keyword>
<dbReference type="Pfam" id="PF02417">
    <property type="entry name" value="Chromate_transp"/>
    <property type="match status" value="1"/>
</dbReference>
<comment type="caution">
    <text evidence="8">The sequence shown here is derived from an EMBL/GenBank/DDBJ whole genome shotgun (WGS) entry which is preliminary data.</text>
</comment>
<reference evidence="8 9" key="1">
    <citation type="submission" date="2021-03" db="EMBL/GenBank/DDBJ databases">
        <title>Genomic Encyclopedia of Type Strains, Phase IV (KMG-IV): sequencing the most valuable type-strain genomes for metagenomic binning, comparative biology and taxonomic classification.</title>
        <authorList>
            <person name="Goeker M."/>
        </authorList>
    </citation>
    <scope>NUCLEOTIDE SEQUENCE [LARGE SCALE GENOMIC DNA]</scope>
    <source>
        <strain evidence="8 9">DSM 26048</strain>
    </source>
</reference>
<dbReference type="InterPro" id="IPR003370">
    <property type="entry name" value="Chromate_transpt"/>
</dbReference>
<evidence type="ECO:0000256" key="1">
    <source>
        <dbReference type="ARBA" id="ARBA00004651"/>
    </source>
</evidence>
<accession>A0ABS4IW81</accession>
<evidence type="ECO:0000256" key="5">
    <source>
        <dbReference type="ARBA" id="ARBA00022989"/>
    </source>
</evidence>
<comment type="subcellular location">
    <subcellularLocation>
        <location evidence="1">Cell membrane</location>
        <topology evidence="1">Multi-pass membrane protein</topology>
    </subcellularLocation>
</comment>
<evidence type="ECO:0000256" key="2">
    <source>
        <dbReference type="ARBA" id="ARBA00005262"/>
    </source>
</evidence>
<sequence length="178" mass="19257">MLLELFGTFFIIGCISFGGGYAMIPVIQHEVLAHGWMTDAQFADTVAVAGMAPGPIATNSAIYIGYQTAGWPGSIISTVGMILPSVIVIVLVSIVFYKWYDHKWVKAVFYGLRPVIAGLILYAAIRLAMVHPSFNSLSINALIACLLILAAIVAIVRYNMHPLFVIILSALVNIAIYV</sequence>
<keyword evidence="9" id="KW-1185">Reference proteome</keyword>
<dbReference type="PANTHER" id="PTHR43663:SF1">
    <property type="entry name" value="CHROMATE TRANSPORTER"/>
    <property type="match status" value="1"/>
</dbReference>
<name>A0ABS4IW81_9BACL</name>
<dbReference type="RefSeq" id="WP_209972498.1">
    <property type="nucleotide sequence ID" value="NZ_JAGGLB010000010.1"/>
</dbReference>
<feature type="transmembrane region" description="Helical" evidence="7">
    <location>
        <begin position="137"/>
        <end position="156"/>
    </location>
</feature>
<dbReference type="Proteomes" id="UP001519287">
    <property type="component" value="Unassembled WGS sequence"/>
</dbReference>
<keyword evidence="3" id="KW-1003">Cell membrane</keyword>
<protein>
    <submittedName>
        <fullName evidence="8">Chromate transporter</fullName>
    </submittedName>
</protein>
<evidence type="ECO:0000256" key="4">
    <source>
        <dbReference type="ARBA" id="ARBA00022692"/>
    </source>
</evidence>
<feature type="transmembrane region" description="Helical" evidence="7">
    <location>
        <begin position="45"/>
        <end position="66"/>
    </location>
</feature>
<evidence type="ECO:0000313" key="9">
    <source>
        <dbReference type="Proteomes" id="UP001519287"/>
    </source>
</evidence>
<dbReference type="InterPro" id="IPR052518">
    <property type="entry name" value="CHR_Transporter"/>
</dbReference>
<proteinExistence type="inferred from homology"/>
<comment type="similarity">
    <text evidence="2">Belongs to the chromate ion transporter (CHR) (TC 2.A.51) family.</text>
</comment>
<feature type="transmembrane region" description="Helical" evidence="7">
    <location>
        <begin position="6"/>
        <end position="24"/>
    </location>
</feature>
<organism evidence="8 9">
    <name type="scientific">Paenibacillus eucommiae</name>
    <dbReference type="NCBI Taxonomy" id="1355755"/>
    <lineage>
        <taxon>Bacteria</taxon>
        <taxon>Bacillati</taxon>
        <taxon>Bacillota</taxon>
        <taxon>Bacilli</taxon>
        <taxon>Bacillales</taxon>
        <taxon>Paenibacillaceae</taxon>
        <taxon>Paenibacillus</taxon>
    </lineage>
</organism>